<dbReference type="Pfam" id="PF19993">
    <property type="entry name" value="DO-GTPase2"/>
    <property type="match status" value="1"/>
</dbReference>
<dbReference type="InterPro" id="IPR027417">
    <property type="entry name" value="P-loop_NTPase"/>
</dbReference>
<reference evidence="3" key="1">
    <citation type="submission" date="2024-08" db="EMBL/GenBank/DDBJ databases">
        <authorList>
            <person name="Yu S.T."/>
        </authorList>
    </citation>
    <scope>NUCLEOTIDE SEQUENCE</scope>
    <source>
        <strain evidence="3">R33</strain>
    </source>
</reference>
<dbReference type="AlphaFoldDB" id="A0AB39Y232"/>
<sequence>MTSVVCPYCFDRSAAARLPFRCQMSATGVRGGKPCTAELDGIWAEFMGPSVPPALKMRGPVFTAPRGLAGRLGSGGAARADCPHCGVSTPVRVCLRCHSDFPSDYTDQDTRIIALLGPKASGKSTYVSVLINELRNRVGRAYGASITAMGGETQRRDREMAEDLYDRLRLPEATRPAALGFNDPLLYRLSLPLRRRLRGDGSRHTALVFFDAAGEDLGSAEAMDRYTHYLAAADGIILLVDPLQMRAVRDQLPVDAGLPLPTVETPPQQIAADLAAQLRAHGRGTSRGRVTTPLAVAVTKTDSLFSLVGPHSPLRRNAGHAGGAVDDEDRLAVHEEMRGLLDGWDSGALFRQLDRDFARLSLFGLSALGSPPPAHAPADAPKSGPQPLRVEDPLLWLLGLGGLLPRTGTGGAGRRTAVAGPVPTPTPAPPPAAGATADRSHTPGGAA</sequence>
<dbReference type="SUPFAM" id="SSF52540">
    <property type="entry name" value="P-loop containing nucleoside triphosphate hydrolases"/>
    <property type="match status" value="1"/>
</dbReference>
<feature type="region of interest" description="Disordered" evidence="1">
    <location>
        <begin position="407"/>
        <end position="447"/>
    </location>
</feature>
<gene>
    <name evidence="3" type="ORF">AB5J51_11200</name>
</gene>
<dbReference type="EMBL" id="CP165727">
    <property type="protein sequence ID" value="XDV63458.1"/>
    <property type="molecule type" value="Genomic_DNA"/>
</dbReference>
<dbReference type="RefSeq" id="WP_234382436.1">
    <property type="nucleotide sequence ID" value="NZ_CP165727.1"/>
</dbReference>
<evidence type="ECO:0000259" key="2">
    <source>
        <dbReference type="Pfam" id="PF19993"/>
    </source>
</evidence>
<feature type="compositionally biased region" description="Pro residues" evidence="1">
    <location>
        <begin position="422"/>
        <end position="432"/>
    </location>
</feature>
<organism evidence="3">
    <name type="scientific">Streptomyces sp. R33</name>
    <dbReference type="NCBI Taxonomy" id="3238629"/>
    <lineage>
        <taxon>Bacteria</taxon>
        <taxon>Bacillati</taxon>
        <taxon>Actinomycetota</taxon>
        <taxon>Actinomycetes</taxon>
        <taxon>Kitasatosporales</taxon>
        <taxon>Streptomycetaceae</taxon>
        <taxon>Streptomyces</taxon>
    </lineage>
</organism>
<name>A0AB39Y232_9ACTN</name>
<accession>A0AB39Y232</accession>
<dbReference type="InterPro" id="IPR045528">
    <property type="entry name" value="DO-GTPase2"/>
</dbReference>
<feature type="domain" description="Double-GTPase 2" evidence="2">
    <location>
        <begin position="111"/>
        <end position="303"/>
    </location>
</feature>
<protein>
    <recommendedName>
        <fullName evidence="2">Double-GTPase 2 domain-containing protein</fullName>
    </recommendedName>
</protein>
<dbReference type="Gene3D" id="3.40.50.300">
    <property type="entry name" value="P-loop containing nucleotide triphosphate hydrolases"/>
    <property type="match status" value="1"/>
</dbReference>
<proteinExistence type="predicted"/>
<evidence type="ECO:0000313" key="3">
    <source>
        <dbReference type="EMBL" id="XDV63458.1"/>
    </source>
</evidence>
<evidence type="ECO:0000256" key="1">
    <source>
        <dbReference type="SAM" id="MobiDB-lite"/>
    </source>
</evidence>